<accession>A0A6C0U1W6</accession>
<dbReference type="RefSeq" id="WP_163494236.1">
    <property type="nucleotide sequence ID" value="NZ_CP048711.1"/>
</dbReference>
<dbReference type="Proteomes" id="UP000477680">
    <property type="component" value="Chromosome"/>
</dbReference>
<dbReference type="Pfam" id="PF10646">
    <property type="entry name" value="Germane"/>
    <property type="match status" value="2"/>
</dbReference>
<reference evidence="2 3" key="1">
    <citation type="submission" date="2020-02" db="EMBL/GenBank/DDBJ databases">
        <title>Genome sequencing for Kineobactrum sp. M2.</title>
        <authorList>
            <person name="Park S.-J."/>
        </authorList>
    </citation>
    <scope>NUCLEOTIDE SEQUENCE [LARGE SCALE GENOMIC DNA]</scope>
    <source>
        <strain evidence="2 3">M2</strain>
    </source>
</reference>
<sequence length="299" mass="32643">MSKHTLIAIATLLVLGILLRVAAAQPDIKSWIDNRLLTFQRMTVTVYYPDGHGRLIPLSSTLPGNVDGPREIFHKLQNPPIHPARTLQSPLPAGTVMISDLRDDGTLTVNLSLPTGSDSKALSSDSLFALKASMLSLPQIKRVKFELHTPPIAVAAEEDDRQVVYLYNFAHQQIETVMVPTSGPSTTLQAFLDLGAQSDSQGFPSDVTVSNYRYTPLDRALNVDFSYTPSLRQLALDNPNSIRGLLVGLIATLTQFNQIQQVTLTFGQHTKLGAGQCATLIGTPQPQPLILNEAQHYGR</sequence>
<name>A0A6C0U1W6_9GAMM</name>
<dbReference type="EMBL" id="CP048711">
    <property type="protein sequence ID" value="QIB64987.1"/>
    <property type="molecule type" value="Genomic_DNA"/>
</dbReference>
<feature type="domain" description="GerMN" evidence="1">
    <location>
        <begin position="45"/>
        <end position="146"/>
    </location>
</feature>
<evidence type="ECO:0000313" key="2">
    <source>
        <dbReference type="EMBL" id="QIB64987.1"/>
    </source>
</evidence>
<evidence type="ECO:0000313" key="3">
    <source>
        <dbReference type="Proteomes" id="UP000477680"/>
    </source>
</evidence>
<protein>
    <submittedName>
        <fullName evidence="2">GerMN domain-containing protein</fullName>
    </submittedName>
</protein>
<dbReference type="AlphaFoldDB" id="A0A6C0U1W6"/>
<dbReference type="KEGG" id="kim:G3T16_05815"/>
<gene>
    <name evidence="2" type="ORF">G3T16_05815</name>
</gene>
<feature type="domain" description="GerMN" evidence="1">
    <location>
        <begin position="182"/>
        <end position="266"/>
    </location>
</feature>
<proteinExistence type="predicted"/>
<organism evidence="2 3">
    <name type="scientific">Kineobactrum salinum</name>
    <dbReference type="NCBI Taxonomy" id="2708301"/>
    <lineage>
        <taxon>Bacteria</taxon>
        <taxon>Pseudomonadati</taxon>
        <taxon>Pseudomonadota</taxon>
        <taxon>Gammaproteobacteria</taxon>
        <taxon>Cellvibrionales</taxon>
        <taxon>Halieaceae</taxon>
        <taxon>Kineobactrum</taxon>
    </lineage>
</organism>
<keyword evidence="3" id="KW-1185">Reference proteome</keyword>
<dbReference type="InterPro" id="IPR019606">
    <property type="entry name" value="GerMN"/>
</dbReference>
<evidence type="ECO:0000259" key="1">
    <source>
        <dbReference type="Pfam" id="PF10646"/>
    </source>
</evidence>